<evidence type="ECO:0000313" key="2">
    <source>
        <dbReference type="EMBL" id="MBR9652552.1"/>
    </source>
</evidence>
<proteinExistence type="predicted"/>
<comment type="caution">
    <text evidence="2">The sequence shown here is derived from an EMBL/GenBank/DDBJ whole genome shotgun (WGS) entry which is preliminary data.</text>
</comment>
<organism evidence="2 3">
    <name type="scientific">Thalassovita aquimarina</name>
    <dbReference type="NCBI Taxonomy" id="2785917"/>
    <lineage>
        <taxon>Bacteria</taxon>
        <taxon>Pseudomonadati</taxon>
        <taxon>Pseudomonadota</taxon>
        <taxon>Alphaproteobacteria</taxon>
        <taxon>Rhodobacterales</taxon>
        <taxon>Roseobacteraceae</taxon>
        <taxon>Thalassovita</taxon>
    </lineage>
</organism>
<evidence type="ECO:0000259" key="1">
    <source>
        <dbReference type="Pfam" id="PF01814"/>
    </source>
</evidence>
<evidence type="ECO:0000313" key="3">
    <source>
        <dbReference type="Proteomes" id="UP001195941"/>
    </source>
</evidence>
<reference evidence="2 3" key="1">
    <citation type="journal article" date="2021" name="Arch. Microbiol.">
        <title>Thalassobius aquimarinus sp. nov., isolated from the Sea of Japan seashore.</title>
        <authorList>
            <person name="Kurilenko V.V."/>
            <person name="Romanenko L.A."/>
            <person name="Chernysheva N.Y."/>
            <person name="Velansky P.V."/>
            <person name="Tekutyeva L.A."/>
            <person name="Isaeva M.P."/>
            <person name="Mikhailov V.V."/>
        </authorList>
    </citation>
    <scope>NUCLEOTIDE SEQUENCE [LARGE SCALE GENOMIC DNA]</scope>
    <source>
        <strain evidence="2 3">KMM 8518</strain>
    </source>
</reference>
<feature type="domain" description="Hemerythrin-like" evidence="1">
    <location>
        <begin position="25"/>
        <end position="158"/>
    </location>
</feature>
<dbReference type="Pfam" id="PF01814">
    <property type="entry name" value="Hemerythrin"/>
    <property type="match status" value="1"/>
</dbReference>
<dbReference type="Gene3D" id="1.20.120.520">
    <property type="entry name" value="nmb1532 protein domain like"/>
    <property type="match status" value="1"/>
</dbReference>
<accession>A0ABS5HUT4</accession>
<keyword evidence="3" id="KW-1185">Reference proteome</keyword>
<gene>
    <name evidence="2" type="ORF">IT775_15645</name>
</gene>
<dbReference type="CDD" id="cd12108">
    <property type="entry name" value="Hr-like"/>
    <property type="match status" value="1"/>
</dbReference>
<dbReference type="Proteomes" id="UP001195941">
    <property type="component" value="Unassembled WGS sequence"/>
</dbReference>
<dbReference type="InterPro" id="IPR012312">
    <property type="entry name" value="Hemerythrin-like"/>
</dbReference>
<protein>
    <submittedName>
        <fullName evidence="2">Hemerythrin domain-containing protein</fullName>
    </submittedName>
</protein>
<dbReference type="RefSeq" id="WP_212702171.1">
    <property type="nucleotide sequence ID" value="NZ_JADMKU010000016.1"/>
</dbReference>
<name>A0ABS5HUT4_9RHOB</name>
<sequence>MVNHIPNQKRGDCLTPTTLDLLGNPLDFIHEDHLREREICAMIDRIVDAEDPDRDQARVILSFLREELPLHLEDEEQDLFPLLRRRCETEDEIDKAIQRLETDHRHADEDTPGVIAILAALEAGERQPSDDDQSVLVRYAGHARRHLILENAIILPFAKLRLTEGDLGTLRLRMMQRRGLDRLMETSDAE</sequence>
<dbReference type="EMBL" id="JADMKU010000016">
    <property type="protein sequence ID" value="MBR9652552.1"/>
    <property type="molecule type" value="Genomic_DNA"/>
</dbReference>